<proteinExistence type="predicted"/>
<reference evidence="1" key="1">
    <citation type="submission" date="2022-09" db="EMBL/GenBank/DDBJ databases">
        <title>Intensive care unit water sources are persistently colonized with multi-drug resistant bacteria and are the site of extensive horizontal gene transfer of antibiotic resistance genes.</title>
        <authorList>
            <person name="Diorio-Toth L."/>
        </authorList>
    </citation>
    <scope>NUCLEOTIDE SEQUENCE</scope>
    <source>
        <strain evidence="1">GD03659</strain>
    </source>
</reference>
<dbReference type="RefSeq" id="WP_279731935.1">
    <property type="nucleotide sequence ID" value="NZ_JAOCKX010000123.1"/>
</dbReference>
<protein>
    <submittedName>
        <fullName evidence="1">Uncharacterized protein</fullName>
    </submittedName>
</protein>
<accession>A0AA43BBC9</accession>
<dbReference type="Proteomes" id="UP001162318">
    <property type="component" value="Unassembled WGS sequence"/>
</dbReference>
<name>A0AA43BBC9_SPHYA</name>
<evidence type="ECO:0000313" key="1">
    <source>
        <dbReference type="EMBL" id="MDH2135361.1"/>
    </source>
</evidence>
<evidence type="ECO:0000313" key="2">
    <source>
        <dbReference type="Proteomes" id="UP001162318"/>
    </source>
</evidence>
<gene>
    <name evidence="1" type="ORF">N5J77_30030</name>
</gene>
<dbReference type="EMBL" id="JAOCKX010000123">
    <property type="protein sequence ID" value="MDH2135361.1"/>
    <property type="molecule type" value="Genomic_DNA"/>
</dbReference>
<dbReference type="AlphaFoldDB" id="A0AA43BBC9"/>
<sequence>MIYSAIAMMLATTGLSDGTFPIPADGKKHKVTYNDETFKIRITGNKISILHIPTLMGRKRGPIVRDWNREVARAATGCELRDEYMDPMSLALDAILVCPAVKDSGL</sequence>
<comment type="caution">
    <text evidence="1">The sequence shown here is derived from an EMBL/GenBank/DDBJ whole genome shotgun (WGS) entry which is preliminary data.</text>
</comment>
<organism evidence="1 2">
    <name type="scientific">Sphingobium yanoikuyae</name>
    <name type="common">Sphingomonas yanoikuyae</name>
    <dbReference type="NCBI Taxonomy" id="13690"/>
    <lineage>
        <taxon>Bacteria</taxon>
        <taxon>Pseudomonadati</taxon>
        <taxon>Pseudomonadota</taxon>
        <taxon>Alphaproteobacteria</taxon>
        <taxon>Sphingomonadales</taxon>
        <taxon>Sphingomonadaceae</taxon>
        <taxon>Sphingobium</taxon>
    </lineage>
</organism>